<organism evidence="1 2">
    <name type="scientific">Vibrio anguillarum</name>
    <name type="common">Listonella anguillarum</name>
    <dbReference type="NCBI Taxonomy" id="55601"/>
    <lineage>
        <taxon>Bacteria</taxon>
        <taxon>Pseudomonadati</taxon>
        <taxon>Pseudomonadota</taxon>
        <taxon>Gammaproteobacteria</taxon>
        <taxon>Vibrionales</taxon>
        <taxon>Vibrionaceae</taxon>
        <taxon>Vibrio</taxon>
    </lineage>
</organism>
<evidence type="ECO:0000313" key="1">
    <source>
        <dbReference type="EMBL" id="MBF4375300.1"/>
    </source>
</evidence>
<name>A0ABR9ZA28_VIBAN</name>
<dbReference type="Proteomes" id="UP000726136">
    <property type="component" value="Unassembled WGS sequence"/>
</dbReference>
<accession>A0ABR9ZA28</accession>
<sequence>MRFTLEGNDCMPPISGGYLIVYKGGVELSVISVPSPNFIADRYRDSVSENYDSFEDDDGNDYSINVCSSNVGVDWTLEVSTDDPKLESVIKVEYHANEF</sequence>
<evidence type="ECO:0000313" key="2">
    <source>
        <dbReference type="Proteomes" id="UP000726136"/>
    </source>
</evidence>
<protein>
    <submittedName>
        <fullName evidence="1">Uncharacterized protein</fullName>
    </submittedName>
</protein>
<gene>
    <name evidence="1" type="ORF">EAY46_19870</name>
</gene>
<proteinExistence type="predicted"/>
<reference evidence="1 2" key="1">
    <citation type="journal article" date="2021" name="PeerJ">
        <title>Analysis of 44 Vibrio anguillarum genomes reveals high genetic diversity.</title>
        <authorList>
            <person name="Hansen M.J."/>
            <person name="Dalsgaard I."/>
        </authorList>
    </citation>
    <scope>NUCLEOTIDE SEQUENCE [LARGE SCALE GENOMIC DNA]</scope>
    <source>
        <strain evidence="1 2">040915-1/1B</strain>
    </source>
</reference>
<keyword evidence="2" id="KW-1185">Reference proteome</keyword>
<comment type="caution">
    <text evidence="1">The sequence shown here is derived from an EMBL/GenBank/DDBJ whole genome shotgun (WGS) entry which is preliminary data.</text>
</comment>
<dbReference type="EMBL" id="RDPI01000094">
    <property type="protein sequence ID" value="MBF4375300.1"/>
    <property type="molecule type" value="Genomic_DNA"/>
</dbReference>
<dbReference type="RefSeq" id="WP_194545582.1">
    <property type="nucleotide sequence ID" value="NZ_RDOV01000143.1"/>
</dbReference>